<dbReference type="CDD" id="cd14688">
    <property type="entry name" value="bZIP_YAP"/>
    <property type="match status" value="1"/>
</dbReference>
<gene>
    <name evidence="5" type="ORF">GRF29_161g1536980</name>
</gene>
<comment type="caution">
    <text evidence="5">The sequence shown here is derived from an EMBL/GenBank/DDBJ whole genome shotgun (WGS) entry which is preliminary data.</text>
</comment>
<keyword evidence="6" id="KW-1185">Reference proteome</keyword>
<comment type="subcellular location">
    <subcellularLocation>
        <location evidence="1">Nucleus</location>
    </subcellularLocation>
</comment>
<dbReference type="GO" id="GO:0001228">
    <property type="term" value="F:DNA-binding transcription activator activity, RNA polymerase II-specific"/>
    <property type="evidence" value="ECO:0007669"/>
    <property type="project" value="TreeGrafter"/>
</dbReference>
<keyword evidence="2" id="KW-0539">Nucleus</keyword>
<evidence type="ECO:0000256" key="2">
    <source>
        <dbReference type="ARBA" id="ARBA00023242"/>
    </source>
</evidence>
<dbReference type="PROSITE" id="PS50217">
    <property type="entry name" value="BZIP"/>
    <property type="match status" value="1"/>
</dbReference>
<dbReference type="GO" id="GO:0090575">
    <property type="term" value="C:RNA polymerase II transcription regulator complex"/>
    <property type="evidence" value="ECO:0007669"/>
    <property type="project" value="TreeGrafter"/>
</dbReference>
<dbReference type="SMART" id="SM00338">
    <property type="entry name" value="BRLZ"/>
    <property type="match status" value="1"/>
</dbReference>
<feature type="region of interest" description="Disordered" evidence="3">
    <location>
        <begin position="1"/>
        <end position="45"/>
    </location>
</feature>
<dbReference type="Proteomes" id="UP001280581">
    <property type="component" value="Unassembled WGS sequence"/>
</dbReference>
<organism evidence="5 6">
    <name type="scientific">Pseudopithomyces chartarum</name>
    <dbReference type="NCBI Taxonomy" id="1892770"/>
    <lineage>
        <taxon>Eukaryota</taxon>
        <taxon>Fungi</taxon>
        <taxon>Dikarya</taxon>
        <taxon>Ascomycota</taxon>
        <taxon>Pezizomycotina</taxon>
        <taxon>Dothideomycetes</taxon>
        <taxon>Pleosporomycetidae</taxon>
        <taxon>Pleosporales</taxon>
        <taxon>Massarineae</taxon>
        <taxon>Didymosphaeriaceae</taxon>
        <taxon>Pseudopithomyces</taxon>
    </lineage>
</organism>
<sequence>MKFTFKPFRAQKDSPEGPNSASDTQTPYQRRREQVRRAQKNHRERKEAYIKSLELEVVQLRANEARLSQETKALYTEIRVMKNLLVINGIPVPSPPPQSTNDDPAPQDTEDVFEFSISTVSTVSSKTSQEQERINVVRQTRRKKSGYAGSTAHHEDQGLVYRPAPGSMISRPLPIGSSMHRPHTEAVRKLDSTAIGMDFILTLEAPCLAHIPQDTQASPSPSGHALMASATLLHHHPHATGHEQDRNTRWNLPESGVERLLELSDRLPLDGEVTPVQMWNHIRRHPQFIRLKAEDLEGLKIALMQHVKCYGFGGVVAEHIFEDVLSDTFVHDGFF</sequence>
<evidence type="ECO:0000256" key="3">
    <source>
        <dbReference type="SAM" id="MobiDB-lite"/>
    </source>
</evidence>
<dbReference type="InterPro" id="IPR004827">
    <property type="entry name" value="bZIP"/>
</dbReference>
<proteinExistence type="predicted"/>
<dbReference type="SUPFAM" id="SSF57959">
    <property type="entry name" value="Leucine zipper domain"/>
    <property type="match status" value="1"/>
</dbReference>
<dbReference type="InterPro" id="IPR050936">
    <property type="entry name" value="AP-1-like"/>
</dbReference>
<feature type="domain" description="BZIP" evidence="4">
    <location>
        <begin position="25"/>
        <end position="85"/>
    </location>
</feature>
<feature type="compositionally biased region" description="Polar residues" evidence="3">
    <location>
        <begin position="17"/>
        <end position="28"/>
    </location>
</feature>
<reference evidence="5 6" key="1">
    <citation type="submission" date="2021-02" db="EMBL/GenBank/DDBJ databases">
        <title>Genome assembly of Pseudopithomyces chartarum.</title>
        <authorList>
            <person name="Jauregui R."/>
            <person name="Singh J."/>
            <person name="Voisey C."/>
        </authorList>
    </citation>
    <scope>NUCLEOTIDE SEQUENCE [LARGE SCALE GENOMIC DNA]</scope>
    <source>
        <strain evidence="5 6">AGR01</strain>
    </source>
</reference>
<dbReference type="InterPro" id="IPR046347">
    <property type="entry name" value="bZIP_sf"/>
</dbReference>
<dbReference type="AlphaFoldDB" id="A0AAN6RFY2"/>
<evidence type="ECO:0000313" key="5">
    <source>
        <dbReference type="EMBL" id="KAK3202538.1"/>
    </source>
</evidence>
<dbReference type="Gene3D" id="1.20.5.170">
    <property type="match status" value="1"/>
</dbReference>
<evidence type="ECO:0000313" key="6">
    <source>
        <dbReference type="Proteomes" id="UP001280581"/>
    </source>
</evidence>
<evidence type="ECO:0000256" key="1">
    <source>
        <dbReference type="ARBA" id="ARBA00004123"/>
    </source>
</evidence>
<dbReference type="GO" id="GO:0000976">
    <property type="term" value="F:transcription cis-regulatory region binding"/>
    <property type="evidence" value="ECO:0007669"/>
    <property type="project" value="InterPro"/>
</dbReference>
<evidence type="ECO:0000259" key="4">
    <source>
        <dbReference type="PROSITE" id="PS50217"/>
    </source>
</evidence>
<dbReference type="EMBL" id="WVTA01000014">
    <property type="protein sequence ID" value="KAK3202538.1"/>
    <property type="molecule type" value="Genomic_DNA"/>
</dbReference>
<dbReference type="PANTHER" id="PTHR40621:SF6">
    <property type="entry name" value="AP-1-LIKE TRANSCRIPTION FACTOR YAP1-RELATED"/>
    <property type="match status" value="1"/>
</dbReference>
<dbReference type="PANTHER" id="PTHR40621">
    <property type="entry name" value="TRANSCRIPTION FACTOR KAPC-RELATED"/>
    <property type="match status" value="1"/>
</dbReference>
<name>A0AAN6RFY2_9PLEO</name>
<protein>
    <recommendedName>
        <fullName evidence="4">BZIP domain-containing protein</fullName>
    </recommendedName>
</protein>
<accession>A0AAN6RFY2</accession>
<dbReference type="Gene3D" id="1.10.238.100">
    <property type="entry name" value="YAP1 redox domain. Chain B"/>
    <property type="match status" value="1"/>
</dbReference>